<organism evidence="2 3">
    <name type="scientific">Rhodocollybia butyracea</name>
    <dbReference type="NCBI Taxonomy" id="206335"/>
    <lineage>
        <taxon>Eukaryota</taxon>
        <taxon>Fungi</taxon>
        <taxon>Dikarya</taxon>
        <taxon>Basidiomycota</taxon>
        <taxon>Agaricomycotina</taxon>
        <taxon>Agaricomycetes</taxon>
        <taxon>Agaricomycetidae</taxon>
        <taxon>Agaricales</taxon>
        <taxon>Marasmiineae</taxon>
        <taxon>Omphalotaceae</taxon>
        <taxon>Rhodocollybia</taxon>
    </lineage>
</organism>
<evidence type="ECO:0000313" key="2">
    <source>
        <dbReference type="EMBL" id="KAF9074289.1"/>
    </source>
</evidence>
<dbReference type="EMBL" id="JADNRY010000014">
    <property type="protein sequence ID" value="KAF9074289.1"/>
    <property type="molecule type" value="Genomic_DNA"/>
</dbReference>
<reference evidence="2" key="1">
    <citation type="submission" date="2020-11" db="EMBL/GenBank/DDBJ databases">
        <authorList>
            <consortium name="DOE Joint Genome Institute"/>
            <person name="Ahrendt S."/>
            <person name="Riley R."/>
            <person name="Andreopoulos W."/>
            <person name="Labutti K."/>
            <person name="Pangilinan J."/>
            <person name="Ruiz-Duenas F.J."/>
            <person name="Barrasa J.M."/>
            <person name="Sanchez-Garcia M."/>
            <person name="Camarero S."/>
            <person name="Miyauchi S."/>
            <person name="Serrano A."/>
            <person name="Linde D."/>
            <person name="Babiker R."/>
            <person name="Drula E."/>
            <person name="Ayuso-Fernandez I."/>
            <person name="Pacheco R."/>
            <person name="Padilla G."/>
            <person name="Ferreira P."/>
            <person name="Barriuso J."/>
            <person name="Kellner H."/>
            <person name="Castanera R."/>
            <person name="Alfaro M."/>
            <person name="Ramirez L."/>
            <person name="Pisabarro A.G."/>
            <person name="Kuo A."/>
            <person name="Tritt A."/>
            <person name="Lipzen A."/>
            <person name="He G."/>
            <person name="Yan M."/>
            <person name="Ng V."/>
            <person name="Cullen D."/>
            <person name="Martin F."/>
            <person name="Rosso M.-N."/>
            <person name="Henrissat B."/>
            <person name="Hibbett D."/>
            <person name="Martinez A.T."/>
            <person name="Grigoriev I.V."/>
        </authorList>
    </citation>
    <scope>NUCLEOTIDE SEQUENCE</scope>
    <source>
        <strain evidence="2">AH 40177</strain>
    </source>
</reference>
<gene>
    <name evidence="2" type="ORF">BDP27DRAFT_1416585</name>
</gene>
<protein>
    <submittedName>
        <fullName evidence="2">Uncharacterized protein</fullName>
    </submittedName>
</protein>
<name>A0A9P5Q3U2_9AGAR</name>
<dbReference type="Proteomes" id="UP000772434">
    <property type="component" value="Unassembled WGS sequence"/>
</dbReference>
<keyword evidence="3" id="KW-1185">Reference proteome</keyword>
<dbReference type="AlphaFoldDB" id="A0A9P5Q3U2"/>
<evidence type="ECO:0000256" key="1">
    <source>
        <dbReference type="SAM" id="MobiDB-lite"/>
    </source>
</evidence>
<sequence>MSSRPHLPRQIFQRQLLLHFHIAQEGIGSGCFKGAQKSQAVQMLLFGARGYPEFRKPTFQASDLNKEEEESSSDTTSLESDGRMIFISFLTSAQ</sequence>
<accession>A0A9P5Q3U2</accession>
<proteinExistence type="predicted"/>
<evidence type="ECO:0000313" key="3">
    <source>
        <dbReference type="Proteomes" id="UP000772434"/>
    </source>
</evidence>
<comment type="caution">
    <text evidence="2">The sequence shown here is derived from an EMBL/GenBank/DDBJ whole genome shotgun (WGS) entry which is preliminary data.</text>
</comment>
<feature type="region of interest" description="Disordered" evidence="1">
    <location>
        <begin position="59"/>
        <end position="79"/>
    </location>
</feature>